<keyword evidence="12" id="KW-1185">Reference proteome</keyword>
<feature type="transmembrane region" description="Helical" evidence="10">
    <location>
        <begin position="243"/>
        <end position="266"/>
    </location>
</feature>
<feature type="transmembrane region" description="Helical" evidence="10">
    <location>
        <begin position="21"/>
        <end position="40"/>
    </location>
</feature>
<feature type="transmembrane region" description="Helical" evidence="10">
    <location>
        <begin position="95"/>
        <end position="119"/>
    </location>
</feature>
<gene>
    <name evidence="11" type="ORF">QTH91_14400</name>
</gene>
<evidence type="ECO:0000256" key="10">
    <source>
        <dbReference type="SAM" id="Phobius"/>
    </source>
</evidence>
<evidence type="ECO:0000256" key="7">
    <source>
        <dbReference type="ARBA" id="ARBA00023065"/>
    </source>
</evidence>
<dbReference type="Pfam" id="PF01554">
    <property type="entry name" value="MatE"/>
    <property type="match status" value="2"/>
</dbReference>
<evidence type="ECO:0000256" key="5">
    <source>
        <dbReference type="ARBA" id="ARBA00022692"/>
    </source>
</evidence>
<comment type="subcellular location">
    <subcellularLocation>
        <location evidence="1">Cell inner membrane</location>
        <topology evidence="1">Multi-pass membrane protein</topology>
    </subcellularLocation>
</comment>
<evidence type="ECO:0000256" key="4">
    <source>
        <dbReference type="ARBA" id="ARBA00022475"/>
    </source>
</evidence>
<feature type="transmembrane region" description="Helical" evidence="10">
    <location>
        <begin position="354"/>
        <end position="378"/>
    </location>
</feature>
<feature type="transmembrane region" description="Helical" evidence="10">
    <location>
        <begin position="423"/>
        <end position="444"/>
    </location>
</feature>
<dbReference type="Proteomes" id="UP001174908">
    <property type="component" value="Unassembled WGS sequence"/>
</dbReference>
<dbReference type="PANTHER" id="PTHR43298">
    <property type="entry name" value="MULTIDRUG RESISTANCE PROTEIN NORM-RELATED"/>
    <property type="match status" value="1"/>
</dbReference>
<keyword evidence="8 10" id="KW-0472">Membrane</keyword>
<feature type="transmembrane region" description="Helical" evidence="10">
    <location>
        <begin position="188"/>
        <end position="214"/>
    </location>
</feature>
<keyword evidence="4" id="KW-1003">Cell membrane</keyword>
<feature type="transmembrane region" description="Helical" evidence="10">
    <location>
        <begin position="278"/>
        <end position="299"/>
    </location>
</feature>
<feature type="transmembrane region" description="Helical" evidence="10">
    <location>
        <begin position="131"/>
        <end position="149"/>
    </location>
</feature>
<feature type="transmembrane region" description="Helical" evidence="10">
    <location>
        <begin position="161"/>
        <end position="182"/>
    </location>
</feature>
<protein>
    <recommendedName>
        <fullName evidence="9">Multidrug-efflux transporter</fullName>
    </recommendedName>
</protein>
<comment type="caution">
    <text evidence="11">The sequence shown here is derived from an EMBL/GenBank/DDBJ whole genome shotgun (WGS) entry which is preliminary data.</text>
</comment>
<evidence type="ECO:0000313" key="11">
    <source>
        <dbReference type="EMBL" id="MDM0045679.1"/>
    </source>
</evidence>
<accession>A0ABT7NCK8</accession>
<sequence length="463" mass="48962">MIRVRGAAGESGYIARHAGTVLVGQLAVMAFSVIDTIVAGRFDESALAALSVASAIFISVYVALMGVLQALLPIWAELHGAGKPQEIGRSVRQSLYLCAIATVLGMALLLNPGLLLQWTGVPDAMRHQVEGYLAVLALALPATLLYRLFSTLCQSLGRPRVVTVLQVLALPLKLVLSIWFAFGGAGLPAMGLIGCGWASLVVNWALLAGAIWLLRHEAGFLALNIWQRMEGPDWHQLAKFAHLGVPAGIAVLVEITSFTLMALFIARLGTAAAGAHQIAANLTAVCYMVPLSLAIATSARVSWWLGGGDPQAARRACRTGFLMTLGAAAVAALCLFLFRTQLPRVYSDNAEVTALAAVLIGATAAFHFADAIQALCVFVLRSYRVTLSPLLIYCTMLWGVGLAGGYGLAYRGLGAWPAMQSPLAFWLMGASALGLAAIMLAWLLRRAVRQSVRLSTASRSASA</sequence>
<evidence type="ECO:0000256" key="3">
    <source>
        <dbReference type="ARBA" id="ARBA00022449"/>
    </source>
</evidence>
<evidence type="ECO:0000256" key="9">
    <source>
        <dbReference type="ARBA" id="ARBA00031636"/>
    </source>
</evidence>
<dbReference type="InterPro" id="IPR048279">
    <property type="entry name" value="MdtK-like"/>
</dbReference>
<dbReference type="NCBIfam" id="TIGR00797">
    <property type="entry name" value="matE"/>
    <property type="match status" value="1"/>
</dbReference>
<evidence type="ECO:0000256" key="6">
    <source>
        <dbReference type="ARBA" id="ARBA00022989"/>
    </source>
</evidence>
<dbReference type="RefSeq" id="WP_286660796.1">
    <property type="nucleotide sequence ID" value="NZ_JASZYV010000003.1"/>
</dbReference>
<reference evidence="11" key="1">
    <citation type="submission" date="2023-06" db="EMBL/GenBank/DDBJ databases">
        <authorList>
            <person name="Jiang Y."/>
            <person name="Liu Q."/>
        </authorList>
    </citation>
    <scope>NUCLEOTIDE SEQUENCE</scope>
    <source>
        <strain evidence="11">CGMCC 1.12089</strain>
    </source>
</reference>
<dbReference type="PIRSF" id="PIRSF006603">
    <property type="entry name" value="DinF"/>
    <property type="match status" value="1"/>
</dbReference>
<dbReference type="InterPro" id="IPR050222">
    <property type="entry name" value="MATE_MdtK"/>
</dbReference>
<evidence type="ECO:0000313" key="12">
    <source>
        <dbReference type="Proteomes" id="UP001174908"/>
    </source>
</evidence>
<dbReference type="EMBL" id="JASZYV010000003">
    <property type="protein sequence ID" value="MDM0045679.1"/>
    <property type="molecule type" value="Genomic_DNA"/>
</dbReference>
<organism evidence="11 12">
    <name type="scientific">Variovorax dokdonensis</name>
    <dbReference type="NCBI Taxonomy" id="344883"/>
    <lineage>
        <taxon>Bacteria</taxon>
        <taxon>Pseudomonadati</taxon>
        <taxon>Pseudomonadota</taxon>
        <taxon>Betaproteobacteria</taxon>
        <taxon>Burkholderiales</taxon>
        <taxon>Comamonadaceae</taxon>
        <taxon>Variovorax</taxon>
    </lineage>
</organism>
<dbReference type="InterPro" id="IPR002528">
    <property type="entry name" value="MATE_fam"/>
</dbReference>
<feature type="transmembrane region" description="Helical" evidence="10">
    <location>
        <begin position="320"/>
        <end position="342"/>
    </location>
</feature>
<name>A0ABT7NCK8_9BURK</name>
<keyword evidence="6 10" id="KW-1133">Transmembrane helix</keyword>
<evidence type="ECO:0000256" key="8">
    <source>
        <dbReference type="ARBA" id="ARBA00023136"/>
    </source>
</evidence>
<keyword evidence="3" id="KW-0050">Antiport</keyword>
<proteinExistence type="predicted"/>
<evidence type="ECO:0000256" key="1">
    <source>
        <dbReference type="ARBA" id="ARBA00004429"/>
    </source>
</evidence>
<feature type="transmembrane region" description="Helical" evidence="10">
    <location>
        <begin position="390"/>
        <end position="411"/>
    </location>
</feature>
<keyword evidence="2" id="KW-0813">Transport</keyword>
<feature type="transmembrane region" description="Helical" evidence="10">
    <location>
        <begin position="46"/>
        <end position="74"/>
    </location>
</feature>
<evidence type="ECO:0000256" key="2">
    <source>
        <dbReference type="ARBA" id="ARBA00022448"/>
    </source>
</evidence>
<keyword evidence="5 10" id="KW-0812">Transmembrane</keyword>
<keyword evidence="7" id="KW-0406">Ion transport</keyword>
<dbReference type="PANTHER" id="PTHR43298:SF2">
    <property type="entry name" value="FMN_FAD EXPORTER YEEO-RELATED"/>
    <property type="match status" value="1"/>
</dbReference>